<name>A0AA39V840_9LECA</name>
<dbReference type="AlphaFoldDB" id="A0AA39V840"/>
<accession>A0AA39V840</accession>
<dbReference type="Proteomes" id="UP001166286">
    <property type="component" value="Unassembled WGS sequence"/>
</dbReference>
<gene>
    <name evidence="2" type="ORF">JMJ35_006223</name>
</gene>
<comment type="caution">
    <text evidence="2">The sequence shown here is derived from an EMBL/GenBank/DDBJ whole genome shotgun (WGS) entry which is preliminary data.</text>
</comment>
<protein>
    <submittedName>
        <fullName evidence="2">Uncharacterized protein</fullName>
    </submittedName>
</protein>
<keyword evidence="1" id="KW-0732">Signal</keyword>
<evidence type="ECO:0000256" key="1">
    <source>
        <dbReference type="SAM" id="SignalP"/>
    </source>
</evidence>
<evidence type="ECO:0000313" key="2">
    <source>
        <dbReference type="EMBL" id="KAK0511650.1"/>
    </source>
</evidence>
<feature type="chain" id="PRO_5041329290" evidence="1">
    <location>
        <begin position="19"/>
        <end position="159"/>
    </location>
</feature>
<reference evidence="2" key="1">
    <citation type="submission" date="2023-03" db="EMBL/GenBank/DDBJ databases">
        <title>Complete genome of Cladonia borealis.</title>
        <authorList>
            <person name="Park H."/>
        </authorList>
    </citation>
    <scope>NUCLEOTIDE SEQUENCE</scope>
    <source>
        <strain evidence="2">ANT050790</strain>
    </source>
</reference>
<proteinExistence type="predicted"/>
<sequence>MKVPFLSIAGILIPLVTSIPVLNVDIHVTEDTHGINSQSTSHLQDVLNPTPVTSLAAETKDMIPGWAFIDGDRLRARTHGNTFWNIKGTLDQKFPLDEFLFDPLIFTLKRPDDFAGNFNGTVGQGQISLAWENSGATIIGRSPVGDFEVSGKTLVDYSP</sequence>
<feature type="signal peptide" evidence="1">
    <location>
        <begin position="1"/>
        <end position="18"/>
    </location>
</feature>
<dbReference type="EMBL" id="JAFEKC020000013">
    <property type="protein sequence ID" value="KAK0511650.1"/>
    <property type="molecule type" value="Genomic_DNA"/>
</dbReference>
<evidence type="ECO:0000313" key="3">
    <source>
        <dbReference type="Proteomes" id="UP001166286"/>
    </source>
</evidence>
<keyword evidence="3" id="KW-1185">Reference proteome</keyword>
<organism evidence="2 3">
    <name type="scientific">Cladonia borealis</name>
    <dbReference type="NCBI Taxonomy" id="184061"/>
    <lineage>
        <taxon>Eukaryota</taxon>
        <taxon>Fungi</taxon>
        <taxon>Dikarya</taxon>
        <taxon>Ascomycota</taxon>
        <taxon>Pezizomycotina</taxon>
        <taxon>Lecanoromycetes</taxon>
        <taxon>OSLEUM clade</taxon>
        <taxon>Lecanoromycetidae</taxon>
        <taxon>Lecanorales</taxon>
        <taxon>Lecanorineae</taxon>
        <taxon>Cladoniaceae</taxon>
        <taxon>Cladonia</taxon>
    </lineage>
</organism>